<feature type="region of interest" description="Disordered" evidence="1">
    <location>
        <begin position="603"/>
        <end position="651"/>
    </location>
</feature>
<accession>A0AAD6ZEQ6</accession>
<dbReference type="Proteomes" id="UP001218218">
    <property type="component" value="Unassembled WGS sequence"/>
</dbReference>
<feature type="compositionally biased region" description="Acidic residues" evidence="1">
    <location>
        <begin position="299"/>
        <end position="313"/>
    </location>
</feature>
<keyword evidence="3" id="KW-1185">Reference proteome</keyword>
<gene>
    <name evidence="2" type="ORF">DFH08DRAFT_819408</name>
</gene>
<protein>
    <submittedName>
        <fullName evidence="2">Uncharacterized protein</fullName>
    </submittedName>
</protein>
<dbReference type="EMBL" id="JARIHO010000055">
    <property type="protein sequence ID" value="KAJ7318962.1"/>
    <property type="molecule type" value="Genomic_DNA"/>
</dbReference>
<feature type="region of interest" description="Disordered" evidence="1">
    <location>
        <begin position="295"/>
        <end position="367"/>
    </location>
</feature>
<evidence type="ECO:0000313" key="2">
    <source>
        <dbReference type="EMBL" id="KAJ7318962.1"/>
    </source>
</evidence>
<sequence>MHGLLPIELVREIIAHVLVFPPVALTDEPGTHPKPSWELISAFAVASKTYRTLALEAWFRVFFSKSPADLFFLENHLQGVYSWTRELHCTLSHPALSWDLAPFLHLHTIRFEYPGRIYRLPFIHTSTVTGLELRSTIWPSPFAVQAITDTFPQLRTLRLSQPTIWCGLCNTCCRVRFAGVVPQNLVYTGGLGLPQTQIHYARALSPLPYLHTVRIALPYSPRGTHISLDPTAPPDPNAELWAEDLAFRTRYIARKKGVLLPQLTPSEADAERNRLYRKPPALERVEWVFRESNRAIGEDASDDEGEPGWDEDGGNASDYAASDYGEEEEYEREEMGQETGVEPEQEEAGVGQEQEGHGGDEEQEHSKAKLHAYELPQIGGGVCSLHPIAIDADTDRTYDTSFRFHAFTTICRLVPSTTGTTLSGPRSWALMPVWGAGSDAHAFRRPFDDAEWPSRQLINVTARVAGLPCISRREPELDFESGIRMTGGLLFLPAEGRGASPRAQFCCAKKDEAERGLATAIDTDNAIDARAQLREDRADLLFLPGVPCTVTLTELESSIFALSPTRCLYLSDLRWQLSRTIDGLIPHSRRDEPERRPVYCRGRAASTRKRNETGMTGREQEMTGTNDDDDGRTRARGLTSVPVTPMQRSFA</sequence>
<comment type="caution">
    <text evidence="2">The sequence shown here is derived from an EMBL/GenBank/DDBJ whole genome shotgun (WGS) entry which is preliminary data.</text>
</comment>
<evidence type="ECO:0000256" key="1">
    <source>
        <dbReference type="SAM" id="MobiDB-lite"/>
    </source>
</evidence>
<feature type="compositionally biased region" description="Basic and acidic residues" evidence="1">
    <location>
        <begin position="354"/>
        <end position="367"/>
    </location>
</feature>
<organism evidence="2 3">
    <name type="scientific">Mycena albidolilacea</name>
    <dbReference type="NCBI Taxonomy" id="1033008"/>
    <lineage>
        <taxon>Eukaryota</taxon>
        <taxon>Fungi</taxon>
        <taxon>Dikarya</taxon>
        <taxon>Basidiomycota</taxon>
        <taxon>Agaricomycotina</taxon>
        <taxon>Agaricomycetes</taxon>
        <taxon>Agaricomycetidae</taxon>
        <taxon>Agaricales</taxon>
        <taxon>Marasmiineae</taxon>
        <taxon>Mycenaceae</taxon>
        <taxon>Mycena</taxon>
    </lineage>
</organism>
<reference evidence="2" key="1">
    <citation type="submission" date="2023-03" db="EMBL/GenBank/DDBJ databases">
        <title>Massive genome expansion in bonnet fungi (Mycena s.s.) driven by repeated elements and novel gene families across ecological guilds.</title>
        <authorList>
            <consortium name="Lawrence Berkeley National Laboratory"/>
            <person name="Harder C.B."/>
            <person name="Miyauchi S."/>
            <person name="Viragh M."/>
            <person name="Kuo A."/>
            <person name="Thoen E."/>
            <person name="Andreopoulos B."/>
            <person name="Lu D."/>
            <person name="Skrede I."/>
            <person name="Drula E."/>
            <person name="Henrissat B."/>
            <person name="Morin E."/>
            <person name="Kohler A."/>
            <person name="Barry K."/>
            <person name="LaButti K."/>
            <person name="Morin E."/>
            <person name="Salamov A."/>
            <person name="Lipzen A."/>
            <person name="Mereny Z."/>
            <person name="Hegedus B."/>
            <person name="Baldrian P."/>
            <person name="Stursova M."/>
            <person name="Weitz H."/>
            <person name="Taylor A."/>
            <person name="Grigoriev I.V."/>
            <person name="Nagy L.G."/>
            <person name="Martin F."/>
            <person name="Kauserud H."/>
        </authorList>
    </citation>
    <scope>NUCLEOTIDE SEQUENCE</scope>
    <source>
        <strain evidence="2">CBHHK002</strain>
    </source>
</reference>
<proteinExistence type="predicted"/>
<dbReference type="AlphaFoldDB" id="A0AAD6ZEQ6"/>
<name>A0AAD6ZEQ6_9AGAR</name>
<evidence type="ECO:0000313" key="3">
    <source>
        <dbReference type="Proteomes" id="UP001218218"/>
    </source>
</evidence>